<dbReference type="PANTHER" id="PTHR11208">
    <property type="entry name" value="RNA-BINDING PROTEIN RELATED"/>
    <property type="match status" value="1"/>
</dbReference>
<dbReference type="PANTHER" id="PTHR11208:SF42">
    <property type="entry name" value="QUAKING RELATED 54B, ISOFORM E"/>
    <property type="match status" value="1"/>
</dbReference>
<comment type="caution">
    <text evidence="3">The sequence shown here is derived from an EMBL/GenBank/DDBJ whole genome shotgun (WGS) entry which is preliminary data.</text>
</comment>
<dbReference type="AlphaFoldDB" id="A0ABD2QKI9"/>
<evidence type="ECO:0000259" key="2">
    <source>
        <dbReference type="Pfam" id="PF22675"/>
    </source>
</evidence>
<evidence type="ECO:0000313" key="3">
    <source>
        <dbReference type="EMBL" id="KAL3319872.1"/>
    </source>
</evidence>
<organism evidence="3 4">
    <name type="scientific">Cichlidogyrus casuarinus</name>
    <dbReference type="NCBI Taxonomy" id="1844966"/>
    <lineage>
        <taxon>Eukaryota</taxon>
        <taxon>Metazoa</taxon>
        <taxon>Spiralia</taxon>
        <taxon>Lophotrochozoa</taxon>
        <taxon>Platyhelminthes</taxon>
        <taxon>Monogenea</taxon>
        <taxon>Monopisthocotylea</taxon>
        <taxon>Dactylogyridea</taxon>
        <taxon>Ancyrocephalidae</taxon>
        <taxon>Cichlidogyrus</taxon>
    </lineage>
</organism>
<dbReference type="Gene3D" id="3.30.1370.10">
    <property type="entry name" value="K Homology domain, type 1"/>
    <property type="match status" value="1"/>
</dbReference>
<evidence type="ECO:0000256" key="1">
    <source>
        <dbReference type="ARBA" id="ARBA00022884"/>
    </source>
</evidence>
<dbReference type="SUPFAM" id="SSF54791">
    <property type="entry name" value="Eukaryotic type KH-domain (KH-domain type I)"/>
    <property type="match status" value="1"/>
</dbReference>
<feature type="domain" description="KHDC4/BBP-like KH-domain type I" evidence="2">
    <location>
        <begin position="75"/>
        <end position="138"/>
    </location>
</feature>
<dbReference type="InterPro" id="IPR045071">
    <property type="entry name" value="BBP-like"/>
</dbReference>
<protein>
    <submittedName>
        <fullName evidence="3">KH domain containing, RNA binding, signal transduction associated</fullName>
    </submittedName>
</protein>
<dbReference type="EMBL" id="JBJKFK010000094">
    <property type="protein sequence ID" value="KAL3319872.1"/>
    <property type="molecule type" value="Genomic_DNA"/>
</dbReference>
<reference evidence="3 4" key="1">
    <citation type="submission" date="2024-11" db="EMBL/GenBank/DDBJ databases">
        <title>Adaptive evolution of stress response genes in parasites aligns with host niche diversity.</title>
        <authorList>
            <person name="Hahn C."/>
            <person name="Resl P."/>
        </authorList>
    </citation>
    <scope>NUCLEOTIDE SEQUENCE [LARGE SCALE GENOMIC DNA]</scope>
    <source>
        <strain evidence="3">EGGRZ-B1_66</strain>
        <tissue evidence="3">Body</tissue>
    </source>
</reference>
<dbReference type="InterPro" id="IPR055256">
    <property type="entry name" value="KH_1_KHDC4/BBP-like"/>
</dbReference>
<sequence>MADLNQKRDFSHPESEAFESELRQLDAAKFPTLVKWGESRLYEMRGGVTDYLDLVSNKKTKVRVKVDIPCDQSGTVNYVGRLLGPRGTIFRQIQEVTHTRMAILGKGSMRNDQKEQELLHSGEQKFQHLKQKLHMQIDCYANPVDAYYNIWCALCESRKILTVNF</sequence>
<dbReference type="GO" id="GO:0003723">
    <property type="term" value="F:RNA binding"/>
    <property type="evidence" value="ECO:0007669"/>
    <property type="project" value="UniProtKB-KW"/>
</dbReference>
<keyword evidence="1" id="KW-0694">RNA-binding</keyword>
<dbReference type="Proteomes" id="UP001626550">
    <property type="component" value="Unassembled WGS sequence"/>
</dbReference>
<accession>A0ABD2QKI9</accession>
<evidence type="ECO:0000313" key="4">
    <source>
        <dbReference type="Proteomes" id="UP001626550"/>
    </source>
</evidence>
<keyword evidence="4" id="KW-1185">Reference proteome</keyword>
<proteinExistence type="predicted"/>
<gene>
    <name evidence="3" type="primary">KHDRBS1</name>
    <name evidence="3" type="ORF">Ciccas_001447</name>
</gene>
<name>A0ABD2QKI9_9PLAT</name>
<dbReference type="Pfam" id="PF22675">
    <property type="entry name" value="KH-I_KHDC4-BBP"/>
    <property type="match status" value="1"/>
</dbReference>
<dbReference type="InterPro" id="IPR036612">
    <property type="entry name" value="KH_dom_type_1_sf"/>
</dbReference>